<keyword evidence="2" id="KW-1185">Reference proteome</keyword>
<organism evidence="1 2">
    <name type="scientific">Brachionus plicatilis</name>
    <name type="common">Marine rotifer</name>
    <name type="synonym">Brachionus muelleri</name>
    <dbReference type="NCBI Taxonomy" id="10195"/>
    <lineage>
        <taxon>Eukaryota</taxon>
        <taxon>Metazoa</taxon>
        <taxon>Spiralia</taxon>
        <taxon>Gnathifera</taxon>
        <taxon>Rotifera</taxon>
        <taxon>Eurotatoria</taxon>
        <taxon>Monogononta</taxon>
        <taxon>Pseudotrocha</taxon>
        <taxon>Ploima</taxon>
        <taxon>Brachionidae</taxon>
        <taxon>Brachionus</taxon>
    </lineage>
</organism>
<dbReference type="Proteomes" id="UP000276133">
    <property type="component" value="Unassembled WGS sequence"/>
</dbReference>
<evidence type="ECO:0000313" key="1">
    <source>
        <dbReference type="EMBL" id="RNA19000.1"/>
    </source>
</evidence>
<accession>A0A3M7R611</accession>
<gene>
    <name evidence="1" type="ORF">BpHYR1_030437</name>
</gene>
<dbReference type="EMBL" id="REGN01004125">
    <property type="protein sequence ID" value="RNA19000.1"/>
    <property type="molecule type" value="Genomic_DNA"/>
</dbReference>
<reference evidence="1 2" key="1">
    <citation type="journal article" date="2018" name="Sci. Rep.">
        <title>Genomic signatures of local adaptation to the degree of environmental predictability in rotifers.</title>
        <authorList>
            <person name="Franch-Gras L."/>
            <person name="Hahn C."/>
            <person name="Garcia-Roger E.M."/>
            <person name="Carmona M.J."/>
            <person name="Serra M."/>
            <person name="Gomez A."/>
        </authorList>
    </citation>
    <scope>NUCLEOTIDE SEQUENCE [LARGE SCALE GENOMIC DNA]</scope>
    <source>
        <strain evidence="1">HYR1</strain>
    </source>
</reference>
<sequence>MYLCRLERSLILQTFYDQRYMKFFIRFLNSQIVLFNCILFRLEAKNEMNCLNIIHKNRIISHKIAKCASYT</sequence>
<comment type="caution">
    <text evidence="1">The sequence shown here is derived from an EMBL/GenBank/DDBJ whole genome shotgun (WGS) entry which is preliminary data.</text>
</comment>
<evidence type="ECO:0000313" key="2">
    <source>
        <dbReference type="Proteomes" id="UP000276133"/>
    </source>
</evidence>
<protein>
    <submittedName>
        <fullName evidence="1">Uncharacterized protein</fullName>
    </submittedName>
</protein>
<proteinExistence type="predicted"/>
<name>A0A3M7R611_BRAPC</name>
<dbReference type="AlphaFoldDB" id="A0A3M7R611"/>